<dbReference type="AlphaFoldDB" id="A0A343TND1"/>
<gene>
    <name evidence="1" type="ORF">AArcSl_2992</name>
</gene>
<dbReference type="OrthoDB" id="205738at2157"/>
<dbReference type="RefSeq" id="WP_119821058.1">
    <property type="nucleotide sequence ID" value="NZ_CP025066.1"/>
</dbReference>
<name>A0A343TND1_9EURY</name>
<keyword evidence="2" id="KW-1185">Reference proteome</keyword>
<dbReference type="KEGG" id="hdf:AArcSl_2992"/>
<dbReference type="InterPro" id="IPR057175">
    <property type="entry name" value="DUF7853"/>
</dbReference>
<dbReference type="GeneID" id="37879353"/>
<accession>A0A343TND1</accession>
<evidence type="ECO:0000313" key="2">
    <source>
        <dbReference type="Proteomes" id="UP000263012"/>
    </source>
</evidence>
<sequence length="109" mass="12305">MSSSQHTGRSVAVSIPREEQWTLHHVLLDRIERERTAESPELGPPSIEVYRAFDRLDDGETAFTLAQLEAVQSVLSAYHHAPTDWELDRPEIEALLVRVSDAIERAEAT</sequence>
<dbReference type="EMBL" id="CP025066">
    <property type="protein sequence ID" value="AUX10603.1"/>
    <property type="molecule type" value="Genomic_DNA"/>
</dbReference>
<evidence type="ECO:0000313" key="1">
    <source>
        <dbReference type="EMBL" id="AUX10603.1"/>
    </source>
</evidence>
<dbReference type="Proteomes" id="UP000263012">
    <property type="component" value="Chromosome"/>
</dbReference>
<reference evidence="2" key="1">
    <citation type="submission" date="2017-11" db="EMBL/GenBank/DDBJ databases">
        <title>Phenotypic and genomic properties of facultatively anaerobic sulfur-reducing natronoarchaea from hypersaline soda lakes.</title>
        <authorList>
            <person name="Sorokin D.Y."/>
            <person name="Kublanov I.V."/>
            <person name="Roman P."/>
            <person name="Sinninghe Damste J.S."/>
            <person name="Golyshin P.N."/>
            <person name="Rojo D."/>
            <person name="Ciordia S."/>
            <person name="Mena M.D.C."/>
            <person name="Ferrer M."/>
            <person name="Messina E."/>
            <person name="Smedile F."/>
            <person name="La Spada G."/>
            <person name="La Cono V."/>
            <person name="Yakimov M.M."/>
        </authorList>
    </citation>
    <scope>NUCLEOTIDE SEQUENCE [LARGE SCALE GENOMIC DNA]</scope>
    <source>
        <strain evidence="2">AArc-Sl</strain>
    </source>
</reference>
<proteinExistence type="predicted"/>
<protein>
    <submittedName>
        <fullName evidence="1">Uncharacterized protein</fullName>
    </submittedName>
</protein>
<organism evidence="1 2">
    <name type="scientific">Halalkaliarchaeum desulfuricum</name>
    <dbReference type="NCBI Taxonomy" id="2055893"/>
    <lineage>
        <taxon>Archaea</taxon>
        <taxon>Methanobacteriati</taxon>
        <taxon>Methanobacteriota</taxon>
        <taxon>Stenosarchaea group</taxon>
        <taxon>Halobacteria</taxon>
        <taxon>Halobacteriales</taxon>
        <taxon>Haloferacaceae</taxon>
        <taxon>Halalkaliarchaeum</taxon>
    </lineage>
</organism>
<dbReference type="Pfam" id="PF25251">
    <property type="entry name" value="DUF7853"/>
    <property type="match status" value="1"/>
</dbReference>